<dbReference type="PANTHER" id="PTHR43161">
    <property type="entry name" value="SORBITOL DEHYDROGENASE"/>
    <property type="match status" value="1"/>
</dbReference>
<evidence type="ECO:0000259" key="7">
    <source>
        <dbReference type="SMART" id="SM00829"/>
    </source>
</evidence>
<sequence length="343" mass="36262">MRGVILHAPKDLRIEPIEVVKPGPDQVRIRINAGGICGSDLHYYHHGGTGLIRLKQPMAPGHEIAGTIEEVGSSVSHLVPGMRVAVNPSGPCHRCEYCLQGAHNQCLDMQFMGSAMRMPHAQGGFRQNITVSATQAIPIAASVTMAEAAVAEPLAVCLHAAKQAGSLMGKRVLVTGAGPIGSLAVLVARYSGAREVVATDIGDFALQTAAALGASKTINTSRDPDALEPYKKGKGTFDVLFEASGNQAALNGALPAIRAGGIIIQLGLGGDISIPINMIVTKELQLRGTFRFDEEFQLAVDLMGRKLIDVKPLITNTLPFEEADAAFQLASDKTRAMKVQLSF</sequence>
<keyword evidence="4 6" id="KW-0862">Zinc</keyword>
<dbReference type="SMART" id="SM00829">
    <property type="entry name" value="PKS_ER"/>
    <property type="match status" value="1"/>
</dbReference>
<dbReference type="eggNOG" id="COG1063">
    <property type="taxonomic scope" value="Bacteria"/>
</dbReference>
<gene>
    <name evidence="8" type="primary">idnD</name>
    <name evidence="8" type="ordered locus">Arad_8619</name>
</gene>
<evidence type="ECO:0000256" key="1">
    <source>
        <dbReference type="ARBA" id="ARBA00001947"/>
    </source>
</evidence>
<evidence type="ECO:0000256" key="5">
    <source>
        <dbReference type="ARBA" id="ARBA00023002"/>
    </source>
</evidence>
<dbReference type="Pfam" id="PF00107">
    <property type="entry name" value="ADH_zinc_N"/>
    <property type="match status" value="1"/>
</dbReference>
<evidence type="ECO:0000313" key="9">
    <source>
        <dbReference type="Proteomes" id="UP000001600"/>
    </source>
</evidence>
<dbReference type="CDD" id="cd08232">
    <property type="entry name" value="idonate-5-DH"/>
    <property type="match status" value="1"/>
</dbReference>
<protein>
    <submittedName>
        <fullName evidence="8">L-idonate 5-dehydrogenase protein</fullName>
    </submittedName>
</protein>
<keyword evidence="3 6" id="KW-0479">Metal-binding</keyword>
<dbReference type="InterPro" id="IPR036291">
    <property type="entry name" value="NAD(P)-bd_dom_sf"/>
</dbReference>
<evidence type="ECO:0000256" key="6">
    <source>
        <dbReference type="RuleBase" id="RU361277"/>
    </source>
</evidence>
<name>B9JIV7_RHIR8</name>
<dbReference type="InterPro" id="IPR002328">
    <property type="entry name" value="ADH_Zn_CS"/>
</dbReference>
<evidence type="ECO:0000256" key="2">
    <source>
        <dbReference type="ARBA" id="ARBA00008072"/>
    </source>
</evidence>
<dbReference type="HOGENOM" id="CLU_026673_11_5_5"/>
<dbReference type="STRING" id="311403.Arad_8619"/>
<dbReference type="PROSITE" id="PS00059">
    <property type="entry name" value="ADH_ZINC"/>
    <property type="match status" value="1"/>
</dbReference>
<dbReference type="Proteomes" id="UP000001600">
    <property type="component" value="Chromosome 2"/>
</dbReference>
<dbReference type="PANTHER" id="PTHR43161:SF9">
    <property type="entry name" value="SORBITOL DEHYDROGENASE"/>
    <property type="match status" value="1"/>
</dbReference>
<dbReference type="Pfam" id="PF08240">
    <property type="entry name" value="ADH_N"/>
    <property type="match status" value="1"/>
</dbReference>
<evidence type="ECO:0000256" key="4">
    <source>
        <dbReference type="ARBA" id="ARBA00022833"/>
    </source>
</evidence>
<dbReference type="SUPFAM" id="SSF50129">
    <property type="entry name" value="GroES-like"/>
    <property type="match status" value="1"/>
</dbReference>
<comment type="cofactor">
    <cofactor evidence="1 6">
        <name>Zn(2+)</name>
        <dbReference type="ChEBI" id="CHEBI:29105"/>
    </cofactor>
</comment>
<dbReference type="InterPro" id="IPR011032">
    <property type="entry name" value="GroES-like_sf"/>
</dbReference>
<reference evidence="8 9" key="1">
    <citation type="journal article" date="2009" name="J. Bacteriol.">
        <title>Genome sequences of three Agrobacterium biovars help elucidate the evolution of multichromosome genomes in bacteria.</title>
        <authorList>
            <person name="Slater S.C."/>
            <person name="Goldman B.S."/>
            <person name="Goodner B."/>
            <person name="Setubal J.C."/>
            <person name="Farrand S.K."/>
            <person name="Nester E.W."/>
            <person name="Burr T.J."/>
            <person name="Banta L."/>
            <person name="Dickerman A.W."/>
            <person name="Paulsen I."/>
            <person name="Otten L."/>
            <person name="Suen G."/>
            <person name="Welch R."/>
            <person name="Almeida N.F."/>
            <person name="Arnold F."/>
            <person name="Burton O.T."/>
            <person name="Du Z."/>
            <person name="Ewing A."/>
            <person name="Godsy E."/>
            <person name="Heisel S."/>
            <person name="Houmiel K.L."/>
            <person name="Jhaveri J."/>
            <person name="Lu J."/>
            <person name="Miller N.M."/>
            <person name="Norton S."/>
            <person name="Chen Q."/>
            <person name="Phoolcharoen W."/>
            <person name="Ohlin V."/>
            <person name="Ondrusek D."/>
            <person name="Pride N."/>
            <person name="Stricklin S.L."/>
            <person name="Sun J."/>
            <person name="Wheeler C."/>
            <person name="Wilson L."/>
            <person name="Zhu H."/>
            <person name="Wood D.W."/>
        </authorList>
    </citation>
    <scope>NUCLEOTIDE SEQUENCE [LARGE SCALE GENOMIC DNA]</scope>
    <source>
        <strain evidence="9">K84 / ATCC BAA-868</strain>
    </source>
</reference>
<keyword evidence="5" id="KW-0560">Oxidoreductase</keyword>
<organism evidence="8 9">
    <name type="scientific">Rhizobium rhizogenes (strain K84 / ATCC BAA-868)</name>
    <name type="common">Agrobacterium radiobacter</name>
    <dbReference type="NCBI Taxonomy" id="311403"/>
    <lineage>
        <taxon>Bacteria</taxon>
        <taxon>Pseudomonadati</taxon>
        <taxon>Pseudomonadota</taxon>
        <taxon>Alphaproteobacteria</taxon>
        <taxon>Hyphomicrobiales</taxon>
        <taxon>Rhizobiaceae</taxon>
        <taxon>Rhizobium/Agrobacterium group</taxon>
        <taxon>Rhizobium</taxon>
    </lineage>
</organism>
<proteinExistence type="inferred from homology"/>
<dbReference type="RefSeq" id="WP_012650114.1">
    <property type="nucleotide sequence ID" value="NC_011983.1"/>
</dbReference>
<dbReference type="EMBL" id="CP000629">
    <property type="protein sequence ID" value="ACM29849.1"/>
    <property type="molecule type" value="Genomic_DNA"/>
</dbReference>
<dbReference type="SUPFAM" id="SSF51735">
    <property type="entry name" value="NAD(P)-binding Rossmann-fold domains"/>
    <property type="match status" value="1"/>
</dbReference>
<dbReference type="InterPro" id="IPR013149">
    <property type="entry name" value="ADH-like_C"/>
</dbReference>
<dbReference type="GO" id="GO:0016616">
    <property type="term" value="F:oxidoreductase activity, acting on the CH-OH group of donors, NAD or NADP as acceptor"/>
    <property type="evidence" value="ECO:0007669"/>
    <property type="project" value="UniProtKB-ARBA"/>
</dbReference>
<feature type="domain" description="Enoyl reductase (ER)" evidence="7">
    <location>
        <begin position="7"/>
        <end position="341"/>
    </location>
</feature>
<comment type="similarity">
    <text evidence="2 6">Belongs to the zinc-containing alcohol dehydrogenase family.</text>
</comment>
<dbReference type="Gene3D" id="3.40.50.720">
    <property type="entry name" value="NAD(P)-binding Rossmann-like Domain"/>
    <property type="match status" value="1"/>
</dbReference>
<evidence type="ECO:0000256" key="3">
    <source>
        <dbReference type="ARBA" id="ARBA00022723"/>
    </source>
</evidence>
<accession>B9JIV7</accession>
<evidence type="ECO:0000313" key="8">
    <source>
        <dbReference type="EMBL" id="ACM29849.1"/>
    </source>
</evidence>
<dbReference type="GO" id="GO:0008270">
    <property type="term" value="F:zinc ion binding"/>
    <property type="evidence" value="ECO:0007669"/>
    <property type="project" value="InterPro"/>
</dbReference>
<dbReference type="Gene3D" id="3.90.180.10">
    <property type="entry name" value="Medium-chain alcohol dehydrogenases, catalytic domain"/>
    <property type="match status" value="1"/>
</dbReference>
<dbReference type="InterPro" id="IPR020843">
    <property type="entry name" value="ER"/>
</dbReference>
<dbReference type="KEGG" id="ara:Arad_8619"/>
<dbReference type="InterPro" id="IPR013154">
    <property type="entry name" value="ADH-like_N"/>
</dbReference>
<dbReference type="AlphaFoldDB" id="B9JIV7"/>